<protein>
    <submittedName>
        <fullName evidence="1">Uncharacterized protein</fullName>
    </submittedName>
</protein>
<proteinExistence type="predicted"/>
<name>A0A9N9S3A6_9DIPT</name>
<dbReference type="Proteomes" id="UP001153620">
    <property type="component" value="Chromosome 3"/>
</dbReference>
<accession>A0A9N9S3A6</accession>
<organism evidence="1 2">
    <name type="scientific">Chironomus riparius</name>
    <dbReference type="NCBI Taxonomy" id="315576"/>
    <lineage>
        <taxon>Eukaryota</taxon>
        <taxon>Metazoa</taxon>
        <taxon>Ecdysozoa</taxon>
        <taxon>Arthropoda</taxon>
        <taxon>Hexapoda</taxon>
        <taxon>Insecta</taxon>
        <taxon>Pterygota</taxon>
        <taxon>Neoptera</taxon>
        <taxon>Endopterygota</taxon>
        <taxon>Diptera</taxon>
        <taxon>Nematocera</taxon>
        <taxon>Chironomoidea</taxon>
        <taxon>Chironomidae</taxon>
        <taxon>Chironominae</taxon>
        <taxon>Chironomus</taxon>
    </lineage>
</organism>
<evidence type="ECO:0000313" key="1">
    <source>
        <dbReference type="EMBL" id="CAG9809054.1"/>
    </source>
</evidence>
<reference evidence="1" key="2">
    <citation type="submission" date="2022-10" db="EMBL/GenBank/DDBJ databases">
        <authorList>
            <consortium name="ENA_rothamsted_submissions"/>
            <consortium name="culmorum"/>
            <person name="King R."/>
        </authorList>
    </citation>
    <scope>NUCLEOTIDE SEQUENCE</scope>
</reference>
<gene>
    <name evidence="1" type="ORF">CHIRRI_LOCUS11886</name>
</gene>
<sequence>MNVKDSENMKFLQIKVRKDGKPVGIFYKPHQTNAQKNQKKKKRFRRNADEIIEIVGTREHDNEHDKKNIYRNAMIKLSMSLLLITFIIACSKSEEAPEDPTKKEKAIAEAKVDFTDGIEMQIKKVTSADGKEISILIKKEVLPDSMAPNSDAPKRKRRDVADNVLDLEKLKNDNNYKLEKIKDAEGNEIEVYVLDVLEQENQRK</sequence>
<dbReference type="OrthoDB" id="10608835at2759"/>
<dbReference type="EMBL" id="OU895879">
    <property type="protein sequence ID" value="CAG9809054.1"/>
    <property type="molecule type" value="Genomic_DNA"/>
</dbReference>
<dbReference type="AlphaFoldDB" id="A0A9N9S3A6"/>
<evidence type="ECO:0000313" key="2">
    <source>
        <dbReference type="Proteomes" id="UP001153620"/>
    </source>
</evidence>
<keyword evidence="2" id="KW-1185">Reference proteome</keyword>
<reference evidence="1" key="1">
    <citation type="submission" date="2022-01" db="EMBL/GenBank/DDBJ databases">
        <authorList>
            <person name="King R."/>
        </authorList>
    </citation>
    <scope>NUCLEOTIDE SEQUENCE</scope>
</reference>